<evidence type="ECO:0000256" key="1">
    <source>
        <dbReference type="SAM" id="MobiDB-lite"/>
    </source>
</evidence>
<feature type="compositionally biased region" description="Basic residues" evidence="1">
    <location>
        <begin position="83"/>
        <end position="102"/>
    </location>
</feature>
<organism evidence="3">
    <name type="scientific">hydrothermal vent metagenome</name>
    <dbReference type="NCBI Taxonomy" id="652676"/>
    <lineage>
        <taxon>unclassified sequences</taxon>
        <taxon>metagenomes</taxon>
        <taxon>ecological metagenomes</taxon>
    </lineage>
</organism>
<feature type="region of interest" description="Disordered" evidence="1">
    <location>
        <begin position="77"/>
        <end position="108"/>
    </location>
</feature>
<reference evidence="3" key="1">
    <citation type="submission" date="2018-06" db="EMBL/GenBank/DDBJ databases">
        <authorList>
            <person name="Zhirakovskaya E."/>
        </authorList>
    </citation>
    <scope>NUCLEOTIDE SEQUENCE</scope>
</reference>
<evidence type="ECO:0000259" key="2">
    <source>
        <dbReference type="Pfam" id="PF13511"/>
    </source>
</evidence>
<dbReference type="AlphaFoldDB" id="A0A3B1B5A8"/>
<dbReference type="EMBL" id="UOFX01000012">
    <property type="protein sequence ID" value="VAX06568.1"/>
    <property type="molecule type" value="Genomic_DNA"/>
</dbReference>
<dbReference type="InterPro" id="IPR025392">
    <property type="entry name" value="DUF4124"/>
</dbReference>
<evidence type="ECO:0000313" key="3">
    <source>
        <dbReference type="EMBL" id="VAX06568.1"/>
    </source>
</evidence>
<gene>
    <name evidence="3" type="ORF">MNBD_GAMMA26-271</name>
</gene>
<accession>A0A3B1B5A8</accession>
<protein>
    <recommendedName>
        <fullName evidence="2">DUF4124 domain-containing protein</fullName>
    </recommendedName>
</protein>
<feature type="domain" description="DUF4124" evidence="2">
    <location>
        <begin position="27"/>
        <end position="64"/>
    </location>
</feature>
<proteinExistence type="predicted"/>
<sequence length="151" mass="17614">MNQHENNDNLLTGAAAIWFFPLWLSFSLLPLDAVAETVFRCVATDGSIEFSQRPCGAGMQNEEIIIENQLVGWEAPKVENKKRASKRPRKKRSTAKTSHQAKIKQDKDCWKKKQQIETVQHRLRRGYTAKQGMELRRKRRTYEAYMAKFCR</sequence>
<name>A0A3B1B5A8_9ZZZZ</name>
<dbReference type="Pfam" id="PF13511">
    <property type="entry name" value="DUF4124"/>
    <property type="match status" value="1"/>
</dbReference>